<dbReference type="RefSeq" id="WP_144854770.1">
    <property type="nucleotide sequence ID" value="NZ_VNJI01000077.1"/>
</dbReference>
<dbReference type="InterPro" id="IPR036259">
    <property type="entry name" value="MFS_trans_sf"/>
</dbReference>
<sequence length="407" mass="43154">MRAFLWTGYGSYFLIGLAYVIVGALLPEMLAYYGKDYDSGGQLVALQFFGFLIGVLTAPWWSKKLGKRGALQLCIGCLSAAELAFFTLPPWGVVLAIGPIAGFGFGMVETILGALVIQYLDEGQKTVTMTRLEVFFGIGALAMPLLASFFISTGWWRGSFLILGLISAGMLLLWLQLPMGKMSTLIGKPSSDEPGTDETSIESSAASGKASLGVLMLLFILMFALYVGTEMSVANFLPSILVENVKLKPELAALGATCFWGAMSVGRLFAAKLAGKTGFKAYLLFSCAGGCIVLGGFAMASSAAASFILITLLGLVMSGMFAILLVYANSFFPGLEERVTSVLIASGGIGGASIPLLTGWCMDQFTLQQTLGLLVVFYALMLVLMLLAARAVKARKTVAISMSDSRS</sequence>
<dbReference type="AlphaFoldDB" id="A0A559JKA5"/>
<dbReference type="GO" id="GO:0005886">
    <property type="term" value="C:plasma membrane"/>
    <property type="evidence" value="ECO:0007669"/>
    <property type="project" value="UniProtKB-SubCell"/>
</dbReference>
<evidence type="ECO:0000256" key="6">
    <source>
        <dbReference type="ARBA" id="ARBA00023136"/>
    </source>
</evidence>
<proteinExistence type="inferred from homology"/>
<feature type="transmembrane region" description="Helical" evidence="7">
    <location>
        <begin position="12"/>
        <end position="33"/>
    </location>
</feature>
<dbReference type="EMBL" id="VNJI01000077">
    <property type="protein sequence ID" value="TVY00295.1"/>
    <property type="molecule type" value="Genomic_DNA"/>
</dbReference>
<organism evidence="9 10">
    <name type="scientific">Paenibacillus cremeus</name>
    <dbReference type="NCBI Taxonomy" id="2163881"/>
    <lineage>
        <taxon>Bacteria</taxon>
        <taxon>Bacillati</taxon>
        <taxon>Bacillota</taxon>
        <taxon>Bacilli</taxon>
        <taxon>Bacillales</taxon>
        <taxon>Paenibacillaceae</taxon>
        <taxon>Paenibacillus</taxon>
    </lineage>
</organism>
<keyword evidence="5 7" id="KW-1133">Transmembrane helix</keyword>
<feature type="transmembrane region" description="Helical" evidence="7">
    <location>
        <begin position="132"/>
        <end position="152"/>
    </location>
</feature>
<feature type="transmembrane region" description="Helical" evidence="7">
    <location>
        <begin position="370"/>
        <end position="392"/>
    </location>
</feature>
<keyword evidence="3" id="KW-0813">Transport</keyword>
<comment type="similarity">
    <text evidence="2">Belongs to the major facilitator superfamily.</text>
</comment>
<dbReference type="PANTHER" id="PTHR23514">
    <property type="entry name" value="BYPASS OF STOP CODON PROTEIN 6"/>
    <property type="match status" value="1"/>
</dbReference>
<comment type="caution">
    <text evidence="9">The sequence shown here is derived from an EMBL/GenBank/DDBJ whole genome shotgun (WGS) entry which is preliminary data.</text>
</comment>
<evidence type="ECO:0000256" key="4">
    <source>
        <dbReference type="ARBA" id="ARBA00022692"/>
    </source>
</evidence>
<feature type="transmembrane region" description="Helical" evidence="7">
    <location>
        <begin position="94"/>
        <end position="120"/>
    </location>
</feature>
<feature type="domain" description="Major facilitator superfamily (MFS) profile" evidence="8">
    <location>
        <begin position="4"/>
        <end position="396"/>
    </location>
</feature>
<name>A0A559JKA5_9BACL</name>
<dbReference type="PANTHER" id="PTHR23514:SF3">
    <property type="entry name" value="BYPASS OF STOP CODON PROTEIN 6"/>
    <property type="match status" value="1"/>
</dbReference>
<feature type="transmembrane region" description="Helical" evidence="7">
    <location>
        <begin position="306"/>
        <end position="327"/>
    </location>
</feature>
<evidence type="ECO:0000259" key="8">
    <source>
        <dbReference type="PROSITE" id="PS50850"/>
    </source>
</evidence>
<reference evidence="9 10" key="1">
    <citation type="submission" date="2019-07" db="EMBL/GenBank/DDBJ databases">
        <authorList>
            <person name="Kim J."/>
        </authorList>
    </citation>
    <scope>NUCLEOTIDE SEQUENCE [LARGE SCALE GENOMIC DNA]</scope>
    <source>
        <strain evidence="9 10">JC52</strain>
    </source>
</reference>
<gene>
    <name evidence="9" type="ORF">FPZ49_33460</name>
</gene>
<dbReference type="InterPro" id="IPR020846">
    <property type="entry name" value="MFS_dom"/>
</dbReference>
<dbReference type="PROSITE" id="PS50850">
    <property type="entry name" value="MFS"/>
    <property type="match status" value="1"/>
</dbReference>
<feature type="transmembrane region" description="Helical" evidence="7">
    <location>
        <begin position="339"/>
        <end position="358"/>
    </location>
</feature>
<evidence type="ECO:0000313" key="9">
    <source>
        <dbReference type="EMBL" id="TVY00295.1"/>
    </source>
</evidence>
<evidence type="ECO:0000256" key="2">
    <source>
        <dbReference type="ARBA" id="ARBA00008335"/>
    </source>
</evidence>
<feature type="transmembrane region" description="Helical" evidence="7">
    <location>
        <begin position="282"/>
        <end position="300"/>
    </location>
</feature>
<accession>A0A559JKA5</accession>
<evidence type="ECO:0000256" key="5">
    <source>
        <dbReference type="ARBA" id="ARBA00022989"/>
    </source>
</evidence>
<feature type="transmembrane region" description="Helical" evidence="7">
    <location>
        <begin position="158"/>
        <end position="175"/>
    </location>
</feature>
<feature type="transmembrane region" description="Helical" evidence="7">
    <location>
        <begin position="251"/>
        <end position="270"/>
    </location>
</feature>
<comment type="subcellular location">
    <subcellularLocation>
        <location evidence="1">Cell membrane</location>
        <topology evidence="1">Multi-pass membrane protein</topology>
    </subcellularLocation>
</comment>
<keyword evidence="6 7" id="KW-0472">Membrane</keyword>
<keyword evidence="10" id="KW-1185">Reference proteome</keyword>
<dbReference type="InterPro" id="IPR051788">
    <property type="entry name" value="MFS_Transporter"/>
</dbReference>
<dbReference type="Pfam" id="PF07690">
    <property type="entry name" value="MFS_1"/>
    <property type="match status" value="1"/>
</dbReference>
<protein>
    <submittedName>
        <fullName evidence="9">MFS transporter</fullName>
    </submittedName>
</protein>
<dbReference type="InterPro" id="IPR011701">
    <property type="entry name" value="MFS"/>
</dbReference>
<feature type="transmembrane region" description="Helical" evidence="7">
    <location>
        <begin position="70"/>
        <end position="88"/>
    </location>
</feature>
<evidence type="ECO:0000256" key="1">
    <source>
        <dbReference type="ARBA" id="ARBA00004651"/>
    </source>
</evidence>
<feature type="transmembrane region" description="Helical" evidence="7">
    <location>
        <begin position="210"/>
        <end position="229"/>
    </location>
</feature>
<evidence type="ECO:0000256" key="3">
    <source>
        <dbReference type="ARBA" id="ARBA00022448"/>
    </source>
</evidence>
<dbReference type="Gene3D" id="1.20.1250.20">
    <property type="entry name" value="MFS general substrate transporter like domains"/>
    <property type="match status" value="2"/>
</dbReference>
<dbReference type="SUPFAM" id="SSF103473">
    <property type="entry name" value="MFS general substrate transporter"/>
    <property type="match status" value="1"/>
</dbReference>
<evidence type="ECO:0000256" key="7">
    <source>
        <dbReference type="SAM" id="Phobius"/>
    </source>
</evidence>
<keyword evidence="4 7" id="KW-0812">Transmembrane</keyword>
<feature type="transmembrane region" description="Helical" evidence="7">
    <location>
        <begin position="39"/>
        <end position="58"/>
    </location>
</feature>
<dbReference type="OrthoDB" id="1674541at2"/>
<dbReference type="GO" id="GO:0022857">
    <property type="term" value="F:transmembrane transporter activity"/>
    <property type="evidence" value="ECO:0007669"/>
    <property type="project" value="InterPro"/>
</dbReference>
<evidence type="ECO:0000313" key="10">
    <source>
        <dbReference type="Proteomes" id="UP000317036"/>
    </source>
</evidence>
<dbReference type="Proteomes" id="UP000317036">
    <property type="component" value="Unassembled WGS sequence"/>
</dbReference>